<dbReference type="GO" id="GO:0030288">
    <property type="term" value="C:outer membrane-bounded periplasmic space"/>
    <property type="evidence" value="ECO:0007669"/>
    <property type="project" value="InterPro"/>
</dbReference>
<evidence type="ECO:0000256" key="9">
    <source>
        <dbReference type="SAM" id="SignalP"/>
    </source>
</evidence>
<dbReference type="STRING" id="1080227.A8L45_16750"/>
<evidence type="ECO:0000313" key="10">
    <source>
        <dbReference type="EMBL" id="ODA31546.1"/>
    </source>
</evidence>
<dbReference type="Gene3D" id="3.30.1380.10">
    <property type="match status" value="1"/>
</dbReference>
<keyword evidence="8" id="KW-1015">Disulfide bond</keyword>
<gene>
    <name evidence="10" type="ORF">A8L45_16750</name>
</gene>
<feature type="chain" id="PRO_5008673072" evidence="9">
    <location>
        <begin position="18"/>
        <end position="270"/>
    </location>
</feature>
<feature type="signal peptide" evidence="9">
    <location>
        <begin position="1"/>
        <end position="17"/>
    </location>
</feature>
<proteinExistence type="predicted"/>
<evidence type="ECO:0000256" key="1">
    <source>
        <dbReference type="ARBA" id="ARBA00022670"/>
    </source>
</evidence>
<name>A0A1C3EE76_9GAMM</name>
<keyword evidence="5" id="KW-0378">Hydrolase</keyword>
<feature type="disulfide bond" evidence="8">
    <location>
        <begin position="184"/>
        <end position="232"/>
    </location>
</feature>
<keyword evidence="3 9" id="KW-0732">Signal</keyword>
<evidence type="ECO:0000256" key="4">
    <source>
        <dbReference type="ARBA" id="ARBA00022764"/>
    </source>
</evidence>
<dbReference type="InterPro" id="IPR009045">
    <property type="entry name" value="Zn_M74/Hedgehog-like"/>
</dbReference>
<keyword evidence="1" id="KW-0645">Protease</keyword>
<dbReference type="GO" id="GO:0008237">
    <property type="term" value="F:metallopeptidase activity"/>
    <property type="evidence" value="ECO:0007669"/>
    <property type="project" value="UniProtKB-KW"/>
</dbReference>
<keyword evidence="11" id="KW-1185">Reference proteome</keyword>
<accession>A0A1C3EE76</accession>
<dbReference type="RefSeq" id="WP_068904369.1">
    <property type="nucleotide sequence ID" value="NZ_JBHUIF010000028.1"/>
</dbReference>
<dbReference type="NCBIfam" id="NF006947">
    <property type="entry name" value="PRK09429.1"/>
    <property type="match status" value="1"/>
</dbReference>
<dbReference type="InterPro" id="IPR005073">
    <property type="entry name" value="Peptidase_M74"/>
</dbReference>
<comment type="caution">
    <text evidence="10">The sequence shown here is derived from an EMBL/GenBank/DDBJ whole genome shotgun (WGS) entry which is preliminary data.</text>
</comment>
<evidence type="ECO:0000313" key="11">
    <source>
        <dbReference type="Proteomes" id="UP000094936"/>
    </source>
</evidence>
<dbReference type="GO" id="GO:0004252">
    <property type="term" value="F:serine-type endopeptidase activity"/>
    <property type="evidence" value="ECO:0007669"/>
    <property type="project" value="InterPro"/>
</dbReference>
<evidence type="ECO:0000256" key="6">
    <source>
        <dbReference type="ARBA" id="ARBA00022833"/>
    </source>
</evidence>
<protein>
    <submittedName>
        <fullName evidence="10">Penicillin-insensitive murein endopeptidase</fullName>
    </submittedName>
</protein>
<dbReference type="GO" id="GO:0046872">
    <property type="term" value="F:metal ion binding"/>
    <property type="evidence" value="ECO:0007669"/>
    <property type="project" value="UniProtKB-KW"/>
</dbReference>
<keyword evidence="6" id="KW-0862">Zinc</keyword>
<keyword evidence="2" id="KW-0479">Metal-binding</keyword>
<dbReference type="SUPFAM" id="SSF55166">
    <property type="entry name" value="Hedgehog/DD-peptidase"/>
    <property type="match status" value="1"/>
</dbReference>
<evidence type="ECO:0000256" key="3">
    <source>
        <dbReference type="ARBA" id="ARBA00022729"/>
    </source>
</evidence>
<evidence type="ECO:0000256" key="7">
    <source>
        <dbReference type="ARBA" id="ARBA00023049"/>
    </source>
</evidence>
<dbReference type="EMBL" id="LYBM01000034">
    <property type="protein sequence ID" value="ODA31546.1"/>
    <property type="molecule type" value="Genomic_DNA"/>
</dbReference>
<dbReference type="AlphaFoldDB" id="A0A1C3EE76"/>
<evidence type="ECO:0000256" key="2">
    <source>
        <dbReference type="ARBA" id="ARBA00022723"/>
    </source>
</evidence>
<feature type="disulfide bond" evidence="8">
    <location>
        <begin position="213"/>
        <end position="220"/>
    </location>
</feature>
<evidence type="ECO:0000256" key="8">
    <source>
        <dbReference type="PIRSR" id="PIRSR018455-2"/>
    </source>
</evidence>
<feature type="disulfide bond" evidence="8">
    <location>
        <begin position="41"/>
        <end position="264"/>
    </location>
</feature>
<dbReference type="Pfam" id="PF03411">
    <property type="entry name" value="Peptidase_M74"/>
    <property type="match status" value="1"/>
</dbReference>
<sequence>MRGLIISTLFLTFFVHANPWQAVKSPSLGKTFTVGGYANGCLFGGQALPLSGVGYQVIRPSRVRYYGHSDLIAFITDLGKGMHRSGSEDFLVADLAMPRGGHFSSGHRSHQTGLDADIWFSFASQRLSSSERESPQALSLVDLKQFKVDTSRWEQSHFNLLRLAASDSRTARIFVHPAIKKQLCAEEEGDREWLRKVRPWFGHHYHMHVRLKCPSGDKYCISQSPPPIGDGCGDELLSWWPKPDDYVIKPKGKRPKKIGKPQLCQSLIEG</sequence>
<keyword evidence="4" id="KW-0574">Periplasm</keyword>
<dbReference type="OrthoDB" id="1467367at2"/>
<organism evidence="10 11">
    <name type="scientific">Veronia pacifica</name>
    <dbReference type="NCBI Taxonomy" id="1080227"/>
    <lineage>
        <taxon>Bacteria</taxon>
        <taxon>Pseudomonadati</taxon>
        <taxon>Pseudomonadota</taxon>
        <taxon>Gammaproteobacteria</taxon>
        <taxon>Vibrionales</taxon>
        <taxon>Vibrionaceae</taxon>
        <taxon>Veronia</taxon>
    </lineage>
</organism>
<keyword evidence="7" id="KW-0482">Metalloprotease</keyword>
<dbReference type="PIRSF" id="PIRSF018455">
    <property type="entry name" value="MepA"/>
    <property type="match status" value="1"/>
</dbReference>
<evidence type="ECO:0000256" key="5">
    <source>
        <dbReference type="ARBA" id="ARBA00022801"/>
    </source>
</evidence>
<reference evidence="10 11" key="1">
    <citation type="submission" date="2016-05" db="EMBL/GenBank/DDBJ databases">
        <title>Genomic Taxonomy of the Vibrionaceae.</title>
        <authorList>
            <person name="Gomez-Gil B."/>
            <person name="Enciso-Ibarra J."/>
        </authorList>
    </citation>
    <scope>NUCLEOTIDE SEQUENCE [LARGE SCALE GENOMIC DNA]</scope>
    <source>
        <strain evidence="10 11">CAIM 1920</strain>
    </source>
</reference>
<dbReference type="GO" id="GO:0006508">
    <property type="term" value="P:proteolysis"/>
    <property type="evidence" value="ECO:0007669"/>
    <property type="project" value="UniProtKB-KW"/>
</dbReference>
<dbReference type="Proteomes" id="UP000094936">
    <property type="component" value="Unassembled WGS sequence"/>
</dbReference>